<sequence>MERPRRGPPCRGIPELEGAAEIGWVFFPSCWGKGIASEAVALVLRRADIHVDAPAIRCIIESDNSASIRIARKQGFSRIGRRLIDGTPVEIFGRPRASGG</sequence>
<accession>T0FZ34</accession>
<organism evidence="2 3">
    <name type="scientific">Sphingobium baderi LL03</name>
    <dbReference type="NCBI Taxonomy" id="1114964"/>
    <lineage>
        <taxon>Bacteria</taxon>
        <taxon>Pseudomonadati</taxon>
        <taxon>Pseudomonadota</taxon>
        <taxon>Alphaproteobacteria</taxon>
        <taxon>Sphingomonadales</taxon>
        <taxon>Sphingomonadaceae</taxon>
        <taxon>Sphingobium</taxon>
    </lineage>
</organism>
<dbReference type="eggNOG" id="COG1670">
    <property type="taxonomic scope" value="Bacteria"/>
</dbReference>
<name>T0FZ34_9SPHN</name>
<dbReference type="GO" id="GO:0016747">
    <property type="term" value="F:acyltransferase activity, transferring groups other than amino-acyl groups"/>
    <property type="evidence" value="ECO:0007669"/>
    <property type="project" value="InterPro"/>
</dbReference>
<dbReference type="Proteomes" id="UP000015524">
    <property type="component" value="Unassembled WGS sequence"/>
</dbReference>
<dbReference type="AlphaFoldDB" id="T0FZ34"/>
<dbReference type="InterPro" id="IPR016181">
    <property type="entry name" value="Acyl_CoA_acyltransferase"/>
</dbReference>
<comment type="caution">
    <text evidence="2">The sequence shown here is derived from an EMBL/GenBank/DDBJ whole genome shotgun (WGS) entry which is preliminary data.</text>
</comment>
<dbReference type="Gene3D" id="3.40.630.30">
    <property type="match status" value="1"/>
</dbReference>
<gene>
    <name evidence="2" type="ORF">L485_24185</name>
</gene>
<evidence type="ECO:0000313" key="3">
    <source>
        <dbReference type="Proteomes" id="UP000015524"/>
    </source>
</evidence>
<reference evidence="2 3" key="1">
    <citation type="journal article" date="2013" name="Genome Announc.">
        <title>Draft Genome Sequence of a Hexachlorocyclohexane-Degrading Bacterium, Sphingobium baderi Strain LL03T.</title>
        <authorList>
            <person name="Kaur J."/>
            <person name="Verma H."/>
            <person name="Tripathi C."/>
            <person name="Khurana J.P."/>
            <person name="Lal R."/>
        </authorList>
    </citation>
    <scope>NUCLEOTIDE SEQUENCE [LARGE SCALE GENOMIC DNA]</scope>
    <source>
        <strain evidence="2 3">LL03</strain>
    </source>
</reference>
<protein>
    <recommendedName>
        <fullName evidence="1">N-acetyltransferase domain-containing protein</fullName>
    </recommendedName>
</protein>
<dbReference type="PATRIC" id="fig|1114964.3.peg.4752"/>
<keyword evidence="3" id="KW-1185">Reference proteome</keyword>
<dbReference type="SUPFAM" id="SSF55729">
    <property type="entry name" value="Acyl-CoA N-acyltransferases (Nat)"/>
    <property type="match status" value="1"/>
</dbReference>
<dbReference type="InterPro" id="IPR051531">
    <property type="entry name" value="N-acetyltransferase"/>
</dbReference>
<dbReference type="PANTHER" id="PTHR43792:SF1">
    <property type="entry name" value="N-ACETYLTRANSFERASE DOMAIN-CONTAINING PROTEIN"/>
    <property type="match status" value="1"/>
</dbReference>
<dbReference type="Pfam" id="PF13302">
    <property type="entry name" value="Acetyltransf_3"/>
    <property type="match status" value="1"/>
</dbReference>
<evidence type="ECO:0000313" key="2">
    <source>
        <dbReference type="EMBL" id="EQA96635.1"/>
    </source>
</evidence>
<dbReference type="InterPro" id="IPR000182">
    <property type="entry name" value="GNAT_dom"/>
</dbReference>
<feature type="domain" description="N-acetyltransferase" evidence="1">
    <location>
        <begin position="17"/>
        <end position="76"/>
    </location>
</feature>
<proteinExistence type="predicted"/>
<evidence type="ECO:0000259" key="1">
    <source>
        <dbReference type="Pfam" id="PF13302"/>
    </source>
</evidence>
<dbReference type="RefSeq" id="WP_021247348.1">
    <property type="nucleotide sequence ID" value="NZ_ATIB01000089.1"/>
</dbReference>
<dbReference type="EMBL" id="ATIB01000089">
    <property type="protein sequence ID" value="EQA96635.1"/>
    <property type="molecule type" value="Genomic_DNA"/>
</dbReference>
<dbReference type="PANTHER" id="PTHR43792">
    <property type="entry name" value="GNAT FAMILY, PUTATIVE (AFU_ORTHOLOGUE AFUA_3G00765)-RELATED-RELATED"/>
    <property type="match status" value="1"/>
</dbReference>